<comment type="caution">
    <text evidence="1">The sequence shown here is derived from an EMBL/GenBank/DDBJ whole genome shotgun (WGS) entry which is preliminary data.</text>
</comment>
<evidence type="ECO:0008006" key="3">
    <source>
        <dbReference type="Google" id="ProtNLM"/>
    </source>
</evidence>
<dbReference type="RefSeq" id="WP_307485408.1">
    <property type="nucleotide sequence ID" value="NZ_JAUSUF010000004.1"/>
</dbReference>
<reference evidence="1 2" key="1">
    <citation type="submission" date="2023-07" db="EMBL/GenBank/DDBJ databases">
        <title>Genomic Encyclopedia of Type Strains, Phase IV (KMG-IV): sequencing the most valuable type-strain genomes for metagenomic binning, comparative biology and taxonomic classification.</title>
        <authorList>
            <person name="Goeker M."/>
        </authorList>
    </citation>
    <scope>NUCLEOTIDE SEQUENCE [LARGE SCALE GENOMIC DNA]</scope>
    <source>
        <strain evidence="1 2">DSM 20694</strain>
    </source>
</reference>
<name>A0ABT9UTN3_9FIRM</name>
<accession>A0ABT9UTN3</accession>
<protein>
    <recommendedName>
        <fullName evidence="3">DUF3867 domain-containing protein</fullName>
    </recommendedName>
</protein>
<evidence type="ECO:0000313" key="2">
    <source>
        <dbReference type="Proteomes" id="UP001228504"/>
    </source>
</evidence>
<evidence type="ECO:0000313" key="1">
    <source>
        <dbReference type="EMBL" id="MDQ0149672.1"/>
    </source>
</evidence>
<dbReference type="InterPro" id="IPR024218">
    <property type="entry name" value="DUF3867"/>
</dbReference>
<dbReference type="Proteomes" id="UP001228504">
    <property type="component" value="Unassembled WGS sequence"/>
</dbReference>
<dbReference type="Pfam" id="PF12983">
    <property type="entry name" value="DUF3867"/>
    <property type="match status" value="1"/>
</dbReference>
<proteinExistence type="predicted"/>
<dbReference type="EMBL" id="JAUSUF010000004">
    <property type="protein sequence ID" value="MDQ0149672.1"/>
    <property type="molecule type" value="Genomic_DNA"/>
</dbReference>
<gene>
    <name evidence="1" type="ORF">J2S18_001603</name>
</gene>
<keyword evidence="2" id="KW-1185">Reference proteome</keyword>
<organism evidence="1 2">
    <name type="scientific">Eubacterium multiforme</name>
    <dbReference type="NCBI Taxonomy" id="83339"/>
    <lineage>
        <taxon>Bacteria</taxon>
        <taxon>Bacillati</taxon>
        <taxon>Bacillota</taxon>
        <taxon>Clostridia</taxon>
        <taxon>Eubacteriales</taxon>
        <taxon>Eubacteriaceae</taxon>
        <taxon>Eubacterium</taxon>
    </lineage>
</organism>
<sequence>MSDKRVIDFNELKNRVNEKDIDKFEEYMYDLLYKTQTGQMSLGEFSSNISSYMAENNISQKKLFEIQKKVMERYGFDPSGMEDSLKGMGIDLDSVDLENNYEMLRKKASFQEKYNQKVVSKPMDEYFIENANNKVKIILDKENVVLISERDIDLNDNELNEFLCSYKKMVEGDTLKVTICKNSNVYDY</sequence>